<dbReference type="EMBL" id="BMDA01000002">
    <property type="protein sequence ID" value="GGH38267.1"/>
    <property type="molecule type" value="Genomic_DNA"/>
</dbReference>
<organism evidence="1 2">
    <name type="scientific">Acinetobacter courvalinii</name>
    <dbReference type="NCBI Taxonomy" id="280147"/>
    <lineage>
        <taxon>Bacteria</taxon>
        <taxon>Pseudomonadati</taxon>
        <taxon>Pseudomonadota</taxon>
        <taxon>Gammaproteobacteria</taxon>
        <taxon>Moraxellales</taxon>
        <taxon>Moraxellaceae</taxon>
        <taxon>Acinetobacter</taxon>
    </lineage>
</organism>
<gene>
    <name evidence="1" type="ORF">GCM10007354_23260</name>
</gene>
<proteinExistence type="predicted"/>
<protein>
    <submittedName>
        <fullName evidence="1">Uncharacterized protein</fullName>
    </submittedName>
</protein>
<accession>A0ABD0A945</accession>
<comment type="caution">
    <text evidence="1">The sequence shown here is derived from an EMBL/GenBank/DDBJ whole genome shotgun (WGS) entry which is preliminary data.</text>
</comment>
<dbReference type="AlphaFoldDB" id="A0ABD0A945"/>
<evidence type="ECO:0000313" key="2">
    <source>
        <dbReference type="Proteomes" id="UP000652691"/>
    </source>
</evidence>
<evidence type="ECO:0000313" key="1">
    <source>
        <dbReference type="EMBL" id="GGH38267.1"/>
    </source>
</evidence>
<dbReference type="Proteomes" id="UP000652691">
    <property type="component" value="Unassembled WGS sequence"/>
</dbReference>
<sequence length="63" mass="7072">MVNANLVSIKSRYKSVGGLYGDFNVDVSGNCDRYGDCSRKSRDITQGLFSTKLKDKEFHDFTS</sequence>
<name>A0ABD0A945_9GAMM</name>
<reference evidence="1 2" key="1">
    <citation type="journal article" date="2014" name="Int. J. Syst. Evol. Microbiol.">
        <title>Complete genome sequence of Corynebacterium casei LMG S-19264T (=DSM 44701T), isolated from a smear-ripened cheese.</title>
        <authorList>
            <consortium name="US DOE Joint Genome Institute (JGI-PGF)"/>
            <person name="Walter F."/>
            <person name="Albersmeier A."/>
            <person name="Kalinowski J."/>
            <person name="Ruckert C."/>
        </authorList>
    </citation>
    <scope>NUCLEOTIDE SEQUENCE [LARGE SCALE GENOMIC DNA]</scope>
    <source>
        <strain evidence="1 2">CCM 8635</strain>
    </source>
</reference>